<reference evidence="1 2" key="1">
    <citation type="journal article" date="2019" name="Sci. Rep.">
        <title>Orb-weaving spider Araneus ventricosus genome elucidates the spidroin gene catalogue.</title>
        <authorList>
            <person name="Kono N."/>
            <person name="Nakamura H."/>
            <person name="Ohtoshi R."/>
            <person name="Moran D.A.P."/>
            <person name="Shinohara A."/>
            <person name="Yoshida Y."/>
            <person name="Fujiwara M."/>
            <person name="Mori M."/>
            <person name="Tomita M."/>
            <person name="Arakawa K."/>
        </authorList>
    </citation>
    <scope>NUCLEOTIDE SEQUENCE [LARGE SCALE GENOMIC DNA]</scope>
</reference>
<dbReference type="Proteomes" id="UP000499080">
    <property type="component" value="Unassembled WGS sequence"/>
</dbReference>
<proteinExistence type="predicted"/>
<evidence type="ECO:0000313" key="1">
    <source>
        <dbReference type="EMBL" id="GBO18808.1"/>
    </source>
</evidence>
<name>A0A4Y2V2G2_ARAVE</name>
<sequence length="131" mass="14403">MADGVSERNLCKRECDCGEFGICNFKGLYLKKTCTCAPFTYEVDGKCIECDCGPHGSCSFESGQKKCVCSPYSIEKDDHIVGIYRVIHYQCDKLAGGAGGTKAIRNHIAFQGPNTLAAVKRCKEGKQKQQY</sequence>
<accession>A0A4Y2V2G2</accession>
<comment type="caution">
    <text evidence="1">The sequence shown here is derived from an EMBL/GenBank/DDBJ whole genome shotgun (WGS) entry which is preliminary data.</text>
</comment>
<dbReference type="EMBL" id="BGPR01042408">
    <property type="protein sequence ID" value="GBO18808.1"/>
    <property type="molecule type" value="Genomic_DNA"/>
</dbReference>
<feature type="non-terminal residue" evidence="1">
    <location>
        <position position="131"/>
    </location>
</feature>
<evidence type="ECO:0000313" key="2">
    <source>
        <dbReference type="Proteomes" id="UP000499080"/>
    </source>
</evidence>
<organism evidence="1 2">
    <name type="scientific">Araneus ventricosus</name>
    <name type="common">Orbweaver spider</name>
    <name type="synonym">Epeira ventricosa</name>
    <dbReference type="NCBI Taxonomy" id="182803"/>
    <lineage>
        <taxon>Eukaryota</taxon>
        <taxon>Metazoa</taxon>
        <taxon>Ecdysozoa</taxon>
        <taxon>Arthropoda</taxon>
        <taxon>Chelicerata</taxon>
        <taxon>Arachnida</taxon>
        <taxon>Araneae</taxon>
        <taxon>Araneomorphae</taxon>
        <taxon>Entelegynae</taxon>
        <taxon>Araneoidea</taxon>
        <taxon>Araneidae</taxon>
        <taxon>Araneus</taxon>
    </lineage>
</organism>
<keyword evidence="2" id="KW-1185">Reference proteome</keyword>
<dbReference type="OrthoDB" id="10607530at2759"/>
<dbReference type="AlphaFoldDB" id="A0A4Y2V2G2"/>
<gene>
    <name evidence="1" type="ORF">AVEN_113232_1</name>
</gene>
<protein>
    <submittedName>
        <fullName evidence="1">Uncharacterized protein</fullName>
    </submittedName>
</protein>